<reference evidence="3 4" key="1">
    <citation type="submission" date="2019-11" db="EMBL/GenBank/DDBJ databases">
        <authorList>
            <person name="Im W.T."/>
        </authorList>
    </citation>
    <scope>NUCLEOTIDE SEQUENCE [LARGE SCALE GENOMIC DNA]</scope>
    <source>
        <strain evidence="3 4">SB-02</strain>
    </source>
</reference>
<dbReference type="InterPro" id="IPR036291">
    <property type="entry name" value="NAD(P)-bd_dom_sf"/>
</dbReference>
<dbReference type="InterPro" id="IPR002347">
    <property type="entry name" value="SDR_fam"/>
</dbReference>
<organism evidence="3 4">
    <name type="scientific">Phnomibacter ginsenosidimutans</name>
    <dbReference type="NCBI Taxonomy" id="2676868"/>
    <lineage>
        <taxon>Bacteria</taxon>
        <taxon>Pseudomonadati</taxon>
        <taxon>Bacteroidota</taxon>
        <taxon>Chitinophagia</taxon>
        <taxon>Chitinophagales</taxon>
        <taxon>Chitinophagaceae</taxon>
        <taxon>Phnomibacter</taxon>
    </lineage>
</organism>
<accession>A0A6I6GCM7</accession>
<keyword evidence="4" id="KW-1185">Reference proteome</keyword>
<evidence type="ECO:0000256" key="2">
    <source>
        <dbReference type="ARBA" id="ARBA00023002"/>
    </source>
</evidence>
<proteinExistence type="inferred from homology"/>
<dbReference type="PANTHER" id="PTHR44196">
    <property type="entry name" value="DEHYDROGENASE/REDUCTASE SDR FAMILY MEMBER 7B"/>
    <property type="match status" value="1"/>
</dbReference>
<protein>
    <submittedName>
        <fullName evidence="3">SDR family oxidoreductase</fullName>
    </submittedName>
</protein>
<sequence>MPTVLILGAGSDVAQAIAQAYAAKGYSIQLAARNPAQLQAIQKDIEIRYRVECSSVVFDAADFAASSATFSQPQPLADVAVCVFGYLDTNEQSMQHWPEAEKTIAVNYTGAVAVCNAIAIRMAERGSGTIVGISSVAGERGRQSNFLYGSAKAGFSVYLDGLRNWLFHKSVHVVTVKPGFIKTKMTDGLTLPPLLTASPMQVAKAVVHAVDKKKNTIYVKWFWRYIMLIIKCVPEFVFKKMKM</sequence>
<dbReference type="GO" id="GO:0016020">
    <property type="term" value="C:membrane"/>
    <property type="evidence" value="ECO:0007669"/>
    <property type="project" value="TreeGrafter"/>
</dbReference>
<dbReference type="RefSeq" id="WP_157478314.1">
    <property type="nucleotide sequence ID" value="NZ_CP046566.1"/>
</dbReference>
<dbReference type="Gene3D" id="3.40.50.720">
    <property type="entry name" value="NAD(P)-binding Rossmann-like Domain"/>
    <property type="match status" value="1"/>
</dbReference>
<dbReference type="NCBIfam" id="NF005489">
    <property type="entry name" value="PRK07102.1"/>
    <property type="match status" value="1"/>
</dbReference>
<dbReference type="PRINTS" id="PR00081">
    <property type="entry name" value="GDHRDH"/>
</dbReference>
<dbReference type="KEGG" id="fls:GLV81_07780"/>
<dbReference type="PANTHER" id="PTHR44196:SF1">
    <property type="entry name" value="DEHYDROGENASE_REDUCTASE SDR FAMILY MEMBER 7B"/>
    <property type="match status" value="1"/>
</dbReference>
<dbReference type="EMBL" id="CP046566">
    <property type="protein sequence ID" value="QGW28010.1"/>
    <property type="molecule type" value="Genomic_DNA"/>
</dbReference>
<dbReference type="AlphaFoldDB" id="A0A6I6GCM7"/>
<evidence type="ECO:0000313" key="3">
    <source>
        <dbReference type="EMBL" id="QGW28010.1"/>
    </source>
</evidence>
<keyword evidence="2" id="KW-0560">Oxidoreductase</keyword>
<dbReference type="Proteomes" id="UP000426027">
    <property type="component" value="Chromosome"/>
</dbReference>
<evidence type="ECO:0000256" key="1">
    <source>
        <dbReference type="ARBA" id="ARBA00006484"/>
    </source>
</evidence>
<dbReference type="GO" id="GO:0016491">
    <property type="term" value="F:oxidoreductase activity"/>
    <property type="evidence" value="ECO:0007669"/>
    <property type="project" value="UniProtKB-KW"/>
</dbReference>
<evidence type="ECO:0000313" key="4">
    <source>
        <dbReference type="Proteomes" id="UP000426027"/>
    </source>
</evidence>
<name>A0A6I6GCM7_9BACT</name>
<gene>
    <name evidence="3" type="ORF">GLV81_07780</name>
</gene>
<dbReference type="Pfam" id="PF00106">
    <property type="entry name" value="adh_short"/>
    <property type="match status" value="1"/>
</dbReference>
<comment type="similarity">
    <text evidence="1">Belongs to the short-chain dehydrogenases/reductases (SDR) family.</text>
</comment>
<dbReference type="SUPFAM" id="SSF51735">
    <property type="entry name" value="NAD(P)-binding Rossmann-fold domains"/>
    <property type="match status" value="1"/>
</dbReference>